<accession>A0A3N6QCD4</accession>
<reference evidence="1" key="1">
    <citation type="submission" date="2019-12" db="EMBL/GenBank/DDBJ databases">
        <title>Genome sequencing and annotation of Brassica cretica.</title>
        <authorList>
            <person name="Studholme D.J."/>
            <person name="Sarris P.F."/>
        </authorList>
    </citation>
    <scope>NUCLEOTIDE SEQUENCE</scope>
    <source>
        <strain evidence="1">PFS-001/15</strain>
        <tissue evidence="1">Leaf</tissue>
    </source>
</reference>
<dbReference type="EMBL" id="QGKW02002228">
    <property type="protein sequence ID" value="KAF2537559.1"/>
    <property type="molecule type" value="Genomic_DNA"/>
</dbReference>
<evidence type="ECO:0000313" key="1">
    <source>
        <dbReference type="EMBL" id="KAF2537559.1"/>
    </source>
</evidence>
<evidence type="ECO:0000313" key="3">
    <source>
        <dbReference type="Proteomes" id="UP000712281"/>
    </source>
</evidence>
<name>A0A3N6QCD4_BRACR</name>
<proteinExistence type="predicted"/>
<organism evidence="1 3">
    <name type="scientific">Brassica cretica</name>
    <name type="common">Mustard</name>
    <dbReference type="NCBI Taxonomy" id="69181"/>
    <lineage>
        <taxon>Eukaryota</taxon>
        <taxon>Viridiplantae</taxon>
        <taxon>Streptophyta</taxon>
        <taxon>Embryophyta</taxon>
        <taxon>Tracheophyta</taxon>
        <taxon>Spermatophyta</taxon>
        <taxon>Magnoliopsida</taxon>
        <taxon>eudicotyledons</taxon>
        <taxon>Gunneridae</taxon>
        <taxon>Pentapetalae</taxon>
        <taxon>rosids</taxon>
        <taxon>malvids</taxon>
        <taxon>Brassicales</taxon>
        <taxon>Brassicaceae</taxon>
        <taxon>Brassiceae</taxon>
        <taxon>Brassica</taxon>
    </lineage>
</organism>
<sequence length="63" mass="7106">MDNGYQTKIYGYFVNPNQIQCTIGQGTCPLCWMQAIQQLQTDMSEAQSNVMHMSPPGRRLPLA</sequence>
<reference evidence="2" key="2">
    <citation type="submission" date="2019-12" db="EMBL/GenBank/DDBJ databases">
        <title>Genome sequencing and annotation of Brassica cretica.</title>
        <authorList>
            <person name="Studholme D.J."/>
            <person name="Sarris P."/>
        </authorList>
    </citation>
    <scope>NUCLEOTIDE SEQUENCE</scope>
    <source>
        <strain evidence="2">PFS-109/04</strain>
        <tissue evidence="2">Leaf</tissue>
    </source>
</reference>
<dbReference type="AlphaFoldDB" id="A0A3N6QCD4"/>
<gene>
    <name evidence="1" type="ORF">F2Q68_00018503</name>
    <name evidence="2" type="ORF">F2Q69_00039346</name>
</gene>
<protein>
    <submittedName>
        <fullName evidence="1">Uncharacterized protein</fullName>
    </submittedName>
</protein>
<comment type="caution">
    <text evidence="1">The sequence shown here is derived from an EMBL/GenBank/DDBJ whole genome shotgun (WGS) entry which is preliminary data.</text>
</comment>
<dbReference type="Proteomes" id="UP000712600">
    <property type="component" value="Unassembled WGS sequence"/>
</dbReference>
<dbReference type="EMBL" id="QGKX02001621">
    <property type="protein sequence ID" value="KAF3500921.1"/>
    <property type="molecule type" value="Genomic_DNA"/>
</dbReference>
<evidence type="ECO:0000313" key="2">
    <source>
        <dbReference type="EMBL" id="KAF3500921.1"/>
    </source>
</evidence>
<dbReference type="Proteomes" id="UP000712281">
    <property type="component" value="Unassembled WGS sequence"/>
</dbReference>